<protein>
    <submittedName>
        <fullName evidence="4">Spore wall assembly ADAM family peptidase Mde10</fullName>
    </submittedName>
</protein>
<feature type="active site" evidence="1">
    <location>
        <position position="239"/>
    </location>
</feature>
<dbReference type="Proteomes" id="UP001212411">
    <property type="component" value="Chromosome 1"/>
</dbReference>
<gene>
    <name evidence="4" type="primary">mde10</name>
    <name evidence="4" type="ORF">SOMG_00375</name>
</gene>
<evidence type="ECO:0000256" key="2">
    <source>
        <dbReference type="SAM" id="SignalP"/>
    </source>
</evidence>
<organism evidence="4 5">
    <name type="scientific">Schizosaccharomyces osmophilus</name>
    <dbReference type="NCBI Taxonomy" id="2545709"/>
    <lineage>
        <taxon>Eukaryota</taxon>
        <taxon>Fungi</taxon>
        <taxon>Dikarya</taxon>
        <taxon>Ascomycota</taxon>
        <taxon>Taphrinomycotina</taxon>
        <taxon>Schizosaccharomycetes</taxon>
        <taxon>Schizosaccharomycetales</taxon>
        <taxon>Schizosaccharomycetaceae</taxon>
        <taxon>Schizosaccharomyces</taxon>
    </lineage>
</organism>
<keyword evidence="2" id="KW-0732">Signal</keyword>
<feature type="chain" id="PRO_5042015086" evidence="2">
    <location>
        <begin position="19"/>
        <end position="333"/>
    </location>
</feature>
<accession>A0AAE9WAE0</accession>
<dbReference type="PROSITE" id="PS50215">
    <property type="entry name" value="ADAM_MEPRO"/>
    <property type="match status" value="1"/>
</dbReference>
<name>A0AAE9WAE0_9SCHI</name>
<feature type="binding site" evidence="1">
    <location>
        <position position="242"/>
    </location>
    <ligand>
        <name>Zn(2+)</name>
        <dbReference type="ChEBI" id="CHEBI:29105"/>
        <note>catalytic</note>
    </ligand>
</feature>
<dbReference type="Pfam" id="PF13688">
    <property type="entry name" value="Reprolysin_5"/>
    <property type="match status" value="1"/>
</dbReference>
<keyword evidence="1" id="KW-0479">Metal-binding</keyword>
<evidence type="ECO:0000259" key="3">
    <source>
        <dbReference type="PROSITE" id="PS50215"/>
    </source>
</evidence>
<dbReference type="InterPro" id="IPR001590">
    <property type="entry name" value="Peptidase_M12B"/>
</dbReference>
<reference evidence="4 5" key="1">
    <citation type="journal article" date="2023" name="G3 (Bethesda)">
        <title>A high-quality reference genome for the fission yeast Schizosaccharomyces osmophilus.</title>
        <authorList>
            <person name="Jia G.S."/>
            <person name="Zhang W.C."/>
            <person name="Liang Y."/>
            <person name="Liu X.H."/>
            <person name="Rhind N."/>
            <person name="Pidoux A."/>
            <person name="Brysch-Herzberg M."/>
            <person name="Du L.L."/>
        </authorList>
    </citation>
    <scope>NUCLEOTIDE SEQUENCE [LARGE SCALE GENOMIC DNA]</scope>
    <source>
        <strain evidence="4 5">CBS 15793</strain>
    </source>
</reference>
<dbReference type="SUPFAM" id="SSF55486">
    <property type="entry name" value="Metalloproteases ('zincins'), catalytic domain"/>
    <property type="match status" value="1"/>
</dbReference>
<dbReference type="Gene3D" id="3.40.390.10">
    <property type="entry name" value="Collagenase (Catalytic Domain)"/>
    <property type="match status" value="1"/>
</dbReference>
<dbReference type="RefSeq" id="XP_056036478.1">
    <property type="nucleotide sequence ID" value="XM_056179169.1"/>
</dbReference>
<feature type="domain" description="Peptidase M12B" evidence="3">
    <location>
        <begin position="66"/>
        <end position="303"/>
    </location>
</feature>
<dbReference type="GO" id="GO:0046872">
    <property type="term" value="F:metal ion binding"/>
    <property type="evidence" value="ECO:0007669"/>
    <property type="project" value="UniProtKB-KW"/>
</dbReference>
<dbReference type="KEGG" id="som:SOMG_00375"/>
<dbReference type="GO" id="GO:0004222">
    <property type="term" value="F:metalloendopeptidase activity"/>
    <property type="evidence" value="ECO:0007669"/>
    <property type="project" value="InterPro"/>
</dbReference>
<keyword evidence="5" id="KW-1185">Reference proteome</keyword>
<keyword evidence="1" id="KW-0862">Zinc</keyword>
<feature type="binding site" evidence="1">
    <location>
        <position position="238"/>
    </location>
    <ligand>
        <name>Zn(2+)</name>
        <dbReference type="ChEBI" id="CHEBI:29105"/>
        <note>catalytic</note>
    </ligand>
</feature>
<feature type="binding site" evidence="1">
    <location>
        <position position="248"/>
    </location>
    <ligand>
        <name>Zn(2+)</name>
        <dbReference type="ChEBI" id="CHEBI:29105"/>
        <note>catalytic</note>
    </ligand>
</feature>
<feature type="signal peptide" evidence="2">
    <location>
        <begin position="1"/>
        <end position="18"/>
    </location>
</feature>
<dbReference type="GeneID" id="80873858"/>
<dbReference type="EMBL" id="CP115611">
    <property type="protein sequence ID" value="WBW72235.1"/>
    <property type="molecule type" value="Genomic_DNA"/>
</dbReference>
<dbReference type="InterPro" id="IPR024079">
    <property type="entry name" value="MetalloPept_cat_dom_sf"/>
</dbReference>
<sequence length="333" mass="37893">MRLVFVYWVFFVRLLVHATYRSDTETLHILPDSKRSLQDWNANRFHEYRIKSSVSLPVDSLFPSHQTLWLGIEADCSYLAQFTSRVEAKKHILQEIEKVSALYDRSFHIYVQVLQLFLPSFEDCFVSKPMSENGVGSDKVVSLEEKLNSFTEKKKDTEHEKNSLVPNAKYLSLTSEDSTSQTVSPQAWLLLTTTRDSKRKGISWFATICNGFSIEDGWQVGPSSVVAAYPNDWPIIAHELGHNFGLIHDCDKKSCQDPNESCCPLSHALCDAQGLYVMHPSNSYPKHRFSDCSILQLHSLLAKNYISFSCLSKPSDNVGIKLGMSLAFSYRIY</sequence>
<evidence type="ECO:0000256" key="1">
    <source>
        <dbReference type="PROSITE-ProRule" id="PRU00276"/>
    </source>
</evidence>
<evidence type="ECO:0000313" key="4">
    <source>
        <dbReference type="EMBL" id="WBW72235.1"/>
    </source>
</evidence>
<dbReference type="AlphaFoldDB" id="A0AAE9WAE0"/>
<proteinExistence type="predicted"/>
<comment type="caution">
    <text evidence="1">Lacks conserved residue(s) required for the propagation of feature annotation.</text>
</comment>
<evidence type="ECO:0000313" key="5">
    <source>
        <dbReference type="Proteomes" id="UP001212411"/>
    </source>
</evidence>
<dbReference type="PANTHER" id="PTHR11905:SF159">
    <property type="entry name" value="ADAM METALLOPROTEASE"/>
    <property type="match status" value="1"/>
</dbReference>
<dbReference type="GO" id="GO:0006508">
    <property type="term" value="P:proteolysis"/>
    <property type="evidence" value="ECO:0007669"/>
    <property type="project" value="InterPro"/>
</dbReference>
<dbReference type="PANTHER" id="PTHR11905">
    <property type="entry name" value="ADAM A DISINTEGRIN AND METALLOPROTEASE DOMAIN"/>
    <property type="match status" value="1"/>
</dbReference>